<dbReference type="GO" id="GO:0005524">
    <property type="term" value="F:ATP binding"/>
    <property type="evidence" value="ECO:0007669"/>
    <property type="project" value="UniProtKB-KW"/>
</dbReference>
<dbReference type="Pfam" id="PF06472">
    <property type="entry name" value="ABC_membrane_2"/>
    <property type="match status" value="1"/>
</dbReference>
<comment type="caution">
    <text evidence="8">The sequence shown here is derived from an EMBL/GenBank/DDBJ whole genome shotgun (WGS) entry which is preliminary data.</text>
</comment>
<dbReference type="InterPro" id="IPR027417">
    <property type="entry name" value="P-loop_NTPase"/>
</dbReference>
<dbReference type="SUPFAM" id="SSF90123">
    <property type="entry name" value="ABC transporter transmembrane region"/>
    <property type="match status" value="1"/>
</dbReference>
<keyword evidence="8" id="KW-0067">ATP-binding</keyword>
<evidence type="ECO:0000256" key="6">
    <source>
        <dbReference type="SAM" id="Phobius"/>
    </source>
</evidence>
<evidence type="ECO:0000256" key="4">
    <source>
        <dbReference type="ARBA" id="ARBA00022989"/>
    </source>
</evidence>
<feature type="domain" description="ABC transmembrane type-1" evidence="7">
    <location>
        <begin position="47"/>
        <end position="345"/>
    </location>
</feature>
<keyword evidence="3 6" id="KW-0812">Transmembrane</keyword>
<feature type="transmembrane region" description="Helical" evidence="6">
    <location>
        <begin position="279"/>
        <end position="304"/>
    </location>
</feature>
<dbReference type="Proteomes" id="UP000199468">
    <property type="component" value="Unassembled WGS sequence"/>
</dbReference>
<evidence type="ECO:0000256" key="5">
    <source>
        <dbReference type="ARBA" id="ARBA00023136"/>
    </source>
</evidence>
<reference evidence="8 9" key="1">
    <citation type="submission" date="2016-10" db="EMBL/GenBank/DDBJ databases">
        <authorList>
            <person name="Varghese N."/>
            <person name="Submissions S."/>
        </authorList>
    </citation>
    <scope>NUCLEOTIDE SEQUENCE [LARGE SCALE GENOMIC DNA]</scope>
    <source>
        <strain evidence="8 9">DSM 26672</strain>
    </source>
</reference>
<feature type="transmembrane region" description="Helical" evidence="6">
    <location>
        <begin position="201"/>
        <end position="218"/>
    </location>
</feature>
<keyword evidence="5 6" id="KW-0472">Membrane</keyword>
<sequence length="593" mass="65727">MDGSPTPPAAASALDVSASGVLHQLWILIKAMRASPRRLALLFLPMGSIVVIATNAVFQIQLNNWQGALYDALQNRDLGAFGHQLLVFLSLIGALLLLVVAQAWLTEVGKVRLRGWLTRDMLDEWLKPKRAYLLAFAGEAGVNPDQRIHEDARHLTELSVDLGNGLLQASLMLVSFIGVLWILSTQVVFNFGHGDFTIPGYMVWCAIAYASIGSWLAWRVGRPLIALNAERYAREADFRASLIKVAERSEAVVLYQGESDERAHLDQTFHKVQSLARQLANGIVSLTWVTSGHGWLAMAAPFVIASPGYFGGRLSLGTLMVAVGAFNQVQYALRWFVDNFSKIADWRATLFRIMALRDRLQRIEELHADQHRITFYEAPAGVLVLEQVEAYLPGSLVECAAIEESRIELKAGEHVLIEGDSAAAKTTLFMSLAGLWPWGDGRIGLPPRADMLFLPERPYFPRATLRIALAYPADAQDHTDEHYAGALHAVGLDRLVEDLDRVADWDRHLSLEEQQTLGFARVFLHTPRWVFLNDSLGAVREKSRAALLAAFAAKLSQCTIVSTGGDIGHHFFQRSIHLQHVPRNKAKITASRS</sequence>
<dbReference type="PROSITE" id="PS50929">
    <property type="entry name" value="ABC_TM1F"/>
    <property type="match status" value="1"/>
</dbReference>
<keyword evidence="9" id="KW-1185">Reference proteome</keyword>
<protein>
    <submittedName>
        <fullName evidence="8">ATP-binding cassette transporter</fullName>
    </submittedName>
</protein>
<keyword evidence="2" id="KW-0813">Transport</keyword>
<keyword evidence="8" id="KW-0547">Nucleotide-binding</keyword>
<feature type="transmembrane region" description="Helical" evidence="6">
    <location>
        <begin position="169"/>
        <end position="189"/>
    </location>
</feature>
<proteinExistence type="predicted"/>
<name>A0ABY0P597_9HYPH</name>
<evidence type="ECO:0000256" key="2">
    <source>
        <dbReference type="ARBA" id="ARBA00022448"/>
    </source>
</evidence>
<dbReference type="PANTHER" id="PTHR11384:SF59">
    <property type="entry name" value="LYSOSOMAL COBALAMIN TRANSPORTER ABCD4"/>
    <property type="match status" value="1"/>
</dbReference>
<dbReference type="Gene3D" id="1.20.1560.10">
    <property type="entry name" value="ABC transporter type 1, transmembrane domain"/>
    <property type="match status" value="1"/>
</dbReference>
<dbReference type="Gene3D" id="3.40.50.300">
    <property type="entry name" value="P-loop containing nucleotide triphosphate hydrolases"/>
    <property type="match status" value="1"/>
</dbReference>
<feature type="transmembrane region" description="Helical" evidence="6">
    <location>
        <begin position="81"/>
        <end position="105"/>
    </location>
</feature>
<evidence type="ECO:0000256" key="3">
    <source>
        <dbReference type="ARBA" id="ARBA00022692"/>
    </source>
</evidence>
<feature type="transmembrane region" description="Helical" evidence="6">
    <location>
        <begin position="39"/>
        <end position="61"/>
    </location>
</feature>
<dbReference type="PANTHER" id="PTHR11384">
    <property type="entry name" value="ATP-BINDING CASSETTE, SUB-FAMILY D MEMBER"/>
    <property type="match status" value="1"/>
</dbReference>
<dbReference type="InterPro" id="IPR050835">
    <property type="entry name" value="ABC_transporter_sub-D"/>
</dbReference>
<organism evidence="8 9">
    <name type="scientific">Bosea robiniae</name>
    <dbReference type="NCBI Taxonomy" id="1036780"/>
    <lineage>
        <taxon>Bacteria</taxon>
        <taxon>Pseudomonadati</taxon>
        <taxon>Pseudomonadota</taxon>
        <taxon>Alphaproteobacteria</taxon>
        <taxon>Hyphomicrobiales</taxon>
        <taxon>Boseaceae</taxon>
        <taxon>Bosea</taxon>
    </lineage>
</organism>
<dbReference type="RefSeq" id="WP_091860976.1">
    <property type="nucleotide sequence ID" value="NZ_FNBZ01000008.1"/>
</dbReference>
<evidence type="ECO:0000256" key="1">
    <source>
        <dbReference type="ARBA" id="ARBA00004651"/>
    </source>
</evidence>
<dbReference type="SUPFAM" id="SSF52540">
    <property type="entry name" value="P-loop containing nucleoside triphosphate hydrolases"/>
    <property type="match status" value="1"/>
</dbReference>
<gene>
    <name evidence="8" type="ORF">SAMN05421844_10861</name>
</gene>
<dbReference type="InterPro" id="IPR011527">
    <property type="entry name" value="ABC1_TM_dom"/>
</dbReference>
<evidence type="ECO:0000313" key="8">
    <source>
        <dbReference type="EMBL" id="SDH33841.1"/>
    </source>
</evidence>
<dbReference type="EMBL" id="FNBZ01000008">
    <property type="protein sequence ID" value="SDH33841.1"/>
    <property type="molecule type" value="Genomic_DNA"/>
</dbReference>
<keyword evidence="4 6" id="KW-1133">Transmembrane helix</keyword>
<evidence type="ECO:0000259" key="7">
    <source>
        <dbReference type="PROSITE" id="PS50929"/>
    </source>
</evidence>
<dbReference type="InterPro" id="IPR036640">
    <property type="entry name" value="ABC1_TM_sf"/>
</dbReference>
<evidence type="ECO:0000313" key="9">
    <source>
        <dbReference type="Proteomes" id="UP000199468"/>
    </source>
</evidence>
<accession>A0ABY0P597</accession>
<comment type="subcellular location">
    <subcellularLocation>
        <location evidence="1">Cell membrane</location>
        <topology evidence="1">Multi-pass membrane protein</topology>
    </subcellularLocation>
</comment>